<feature type="transmembrane region" description="Helical" evidence="1">
    <location>
        <begin position="398"/>
        <end position="419"/>
    </location>
</feature>
<evidence type="ECO:0000256" key="1">
    <source>
        <dbReference type="SAM" id="Phobius"/>
    </source>
</evidence>
<proteinExistence type="predicted"/>
<accession>A0ABU6SRC1</accession>
<dbReference type="PANTHER" id="PTHR31170">
    <property type="entry name" value="BNAC04G53230D PROTEIN"/>
    <property type="match status" value="1"/>
</dbReference>
<comment type="caution">
    <text evidence="2">The sequence shown here is derived from an EMBL/GenBank/DDBJ whole genome shotgun (WGS) entry which is preliminary data.</text>
</comment>
<dbReference type="Proteomes" id="UP001341840">
    <property type="component" value="Unassembled WGS sequence"/>
</dbReference>
<keyword evidence="3" id="KW-1185">Reference proteome</keyword>
<organism evidence="2 3">
    <name type="scientific">Stylosanthes scabra</name>
    <dbReference type="NCBI Taxonomy" id="79078"/>
    <lineage>
        <taxon>Eukaryota</taxon>
        <taxon>Viridiplantae</taxon>
        <taxon>Streptophyta</taxon>
        <taxon>Embryophyta</taxon>
        <taxon>Tracheophyta</taxon>
        <taxon>Spermatophyta</taxon>
        <taxon>Magnoliopsida</taxon>
        <taxon>eudicotyledons</taxon>
        <taxon>Gunneridae</taxon>
        <taxon>Pentapetalae</taxon>
        <taxon>rosids</taxon>
        <taxon>fabids</taxon>
        <taxon>Fabales</taxon>
        <taxon>Fabaceae</taxon>
        <taxon>Papilionoideae</taxon>
        <taxon>50 kb inversion clade</taxon>
        <taxon>dalbergioids sensu lato</taxon>
        <taxon>Dalbergieae</taxon>
        <taxon>Pterocarpus clade</taxon>
        <taxon>Stylosanthes</taxon>
    </lineage>
</organism>
<reference evidence="2 3" key="1">
    <citation type="journal article" date="2023" name="Plants (Basel)">
        <title>Bridging the Gap: Combining Genomics and Transcriptomics Approaches to Understand Stylosanthes scabra, an Orphan Legume from the Brazilian Caatinga.</title>
        <authorList>
            <person name="Ferreira-Neto J.R.C."/>
            <person name="da Silva M.D."/>
            <person name="Binneck E."/>
            <person name="de Melo N.F."/>
            <person name="da Silva R.H."/>
            <person name="de Melo A.L.T.M."/>
            <person name="Pandolfi V."/>
            <person name="Bustamante F.O."/>
            <person name="Brasileiro-Vidal A.C."/>
            <person name="Benko-Iseppon A.M."/>
        </authorList>
    </citation>
    <scope>NUCLEOTIDE SEQUENCE [LARGE SCALE GENOMIC DNA]</scope>
    <source>
        <tissue evidence="2">Leaves</tissue>
    </source>
</reference>
<keyword evidence="1" id="KW-0472">Membrane</keyword>
<evidence type="ECO:0000313" key="2">
    <source>
        <dbReference type="EMBL" id="MED6138976.1"/>
    </source>
</evidence>
<keyword evidence="1" id="KW-1133">Transmembrane helix</keyword>
<sequence>TDMENEDHVAIEFEAMLEKAQPLFSMESCCIYKVPHEIRQTNEDAYTPMLISIGPLHHGRNPRLLKMESQKQVYCRDFIEISEASLSNLMSCVRDLEPEIRICYSEKIGLTEDEFMKMILVDCAFVIELFLRDYEGTTEGHVIFSQPWMSDRIIDDLSLLENQIPLFVFDKIYNLAFASRLSNGDGFPSFMLLAVNYFSYENKQGFLPPAASSILHFTDLLRYLYLPPSDRMSSRNSQKLVLGHSASELVEAGVKFQVSKSSHGILDLEFKGSILKIPHLSVQDNTEVLLRNIVALEQCYYPEEHYIIDYVRFLTQLVNSNKDADVLIKAGIIETMVSGNDTSVAKLFSDVWKNITVTGVNDDYLQICNDLNAYYKHPWHTKIATLRRDYFTTPWKTAASIAGIALVIFTIIQTVCSILQVK</sequence>
<protein>
    <submittedName>
        <fullName evidence="2">Uncharacterized protein</fullName>
    </submittedName>
</protein>
<gene>
    <name evidence="2" type="ORF">PIB30_079529</name>
</gene>
<evidence type="ECO:0000313" key="3">
    <source>
        <dbReference type="Proteomes" id="UP001341840"/>
    </source>
</evidence>
<dbReference type="EMBL" id="JASCZI010061545">
    <property type="protein sequence ID" value="MED6138976.1"/>
    <property type="molecule type" value="Genomic_DNA"/>
</dbReference>
<dbReference type="Pfam" id="PF03140">
    <property type="entry name" value="DUF247"/>
    <property type="match status" value="1"/>
</dbReference>
<dbReference type="PANTHER" id="PTHR31170:SF23">
    <property type="match status" value="1"/>
</dbReference>
<dbReference type="InterPro" id="IPR004158">
    <property type="entry name" value="DUF247_pln"/>
</dbReference>
<name>A0ABU6SRC1_9FABA</name>
<feature type="non-terminal residue" evidence="2">
    <location>
        <position position="1"/>
    </location>
</feature>
<keyword evidence="1" id="KW-0812">Transmembrane</keyword>